<proteinExistence type="inferred from homology"/>
<comment type="caution">
    <text evidence="2">The sequence shown here is derived from an EMBL/GenBank/DDBJ whole genome shotgun (WGS) entry which is preliminary data.</text>
</comment>
<keyword evidence="3" id="KW-1185">Reference proteome</keyword>
<accession>A0A4Z0C4E8</accession>
<organism evidence="2 3">
    <name type="scientific">Ramlibacter henchirensis</name>
    <dbReference type="NCBI Taxonomy" id="204072"/>
    <lineage>
        <taxon>Bacteria</taxon>
        <taxon>Pseudomonadati</taxon>
        <taxon>Pseudomonadota</taxon>
        <taxon>Betaproteobacteria</taxon>
        <taxon>Burkholderiales</taxon>
        <taxon>Comamonadaceae</taxon>
        <taxon>Ramlibacter</taxon>
    </lineage>
</organism>
<name>A0A4Z0C4E8_9BURK</name>
<dbReference type="Pfam" id="PF03091">
    <property type="entry name" value="CutA1"/>
    <property type="match status" value="1"/>
</dbReference>
<reference evidence="2 3" key="1">
    <citation type="submission" date="2019-03" db="EMBL/GenBank/DDBJ databases">
        <title>Ramlibacter henchirensis DSM 14656, whole genome shotgun sequence.</title>
        <authorList>
            <person name="Zhang X."/>
            <person name="Feng G."/>
            <person name="Zhu H."/>
        </authorList>
    </citation>
    <scope>NUCLEOTIDE SEQUENCE [LARGE SCALE GENOMIC DNA]</scope>
    <source>
        <strain evidence="2 3">DSM 14656</strain>
    </source>
</reference>
<dbReference type="Proteomes" id="UP000298180">
    <property type="component" value="Unassembled WGS sequence"/>
</dbReference>
<dbReference type="SUPFAM" id="SSF54913">
    <property type="entry name" value="GlnB-like"/>
    <property type="match status" value="1"/>
</dbReference>
<comment type="similarity">
    <text evidence="1">Belongs to the CutA family.</text>
</comment>
<dbReference type="PANTHER" id="PTHR23419">
    <property type="entry name" value="DIVALENT CATION TOLERANCE CUTA-RELATED"/>
    <property type="match status" value="1"/>
</dbReference>
<dbReference type="InterPro" id="IPR015867">
    <property type="entry name" value="N-reg_PII/ATP_PRibTrfase_C"/>
</dbReference>
<dbReference type="AlphaFoldDB" id="A0A4Z0C4E8"/>
<dbReference type="Gene3D" id="3.30.70.120">
    <property type="match status" value="1"/>
</dbReference>
<sequence length="107" mass="12136">MYMYILSLTTTVANRNDAERLARALLEQRLAACVQLDEGVQSHYRWQGALCAETEVRLTIKTLPALVTRLQAFMGEQHPYEVPQLLWHIMAASEGYADWVRGEVEAG</sequence>
<dbReference type="OrthoDB" id="37622at2"/>
<dbReference type="GO" id="GO:0005507">
    <property type="term" value="F:copper ion binding"/>
    <property type="evidence" value="ECO:0007669"/>
    <property type="project" value="TreeGrafter"/>
</dbReference>
<evidence type="ECO:0000256" key="1">
    <source>
        <dbReference type="ARBA" id="ARBA00010169"/>
    </source>
</evidence>
<dbReference type="InterPro" id="IPR004323">
    <property type="entry name" value="Ion_tolerance_CutA"/>
</dbReference>
<protein>
    <submittedName>
        <fullName evidence="2">Divalent-cation tolerance protein CutA</fullName>
    </submittedName>
</protein>
<evidence type="ECO:0000313" key="3">
    <source>
        <dbReference type="Proteomes" id="UP000298180"/>
    </source>
</evidence>
<dbReference type="EMBL" id="SMLM01000001">
    <property type="protein sequence ID" value="TFZ06423.1"/>
    <property type="molecule type" value="Genomic_DNA"/>
</dbReference>
<evidence type="ECO:0000313" key="2">
    <source>
        <dbReference type="EMBL" id="TFZ06423.1"/>
    </source>
</evidence>
<dbReference type="PANTHER" id="PTHR23419:SF8">
    <property type="entry name" value="FI09726P"/>
    <property type="match status" value="1"/>
</dbReference>
<gene>
    <name evidence="2" type="ORF">EZ313_07240</name>
</gene>
<dbReference type="InterPro" id="IPR011322">
    <property type="entry name" value="N-reg_PII-like_a/b"/>
</dbReference>
<dbReference type="GO" id="GO:0010038">
    <property type="term" value="P:response to metal ion"/>
    <property type="evidence" value="ECO:0007669"/>
    <property type="project" value="InterPro"/>
</dbReference>